<dbReference type="Proteomes" id="UP000541444">
    <property type="component" value="Unassembled WGS sequence"/>
</dbReference>
<dbReference type="EMBL" id="JACGCM010000440">
    <property type="protein sequence ID" value="KAF6172343.1"/>
    <property type="molecule type" value="Genomic_DNA"/>
</dbReference>
<dbReference type="InterPro" id="IPR044730">
    <property type="entry name" value="RNase_H-like_dom_plant"/>
</dbReference>
<feature type="domain" description="Homologous recombination OB-fold protein OB-fold" evidence="3">
    <location>
        <begin position="156"/>
        <end position="238"/>
    </location>
</feature>
<feature type="region of interest" description="Disordered" evidence="1">
    <location>
        <begin position="97"/>
        <end position="119"/>
    </location>
</feature>
<evidence type="ECO:0000313" key="5">
    <source>
        <dbReference type="Proteomes" id="UP000541444"/>
    </source>
</evidence>
<dbReference type="Pfam" id="PF13456">
    <property type="entry name" value="RVT_3"/>
    <property type="match status" value="1"/>
</dbReference>
<dbReference type="InterPro" id="IPR002156">
    <property type="entry name" value="RNaseH_domain"/>
</dbReference>
<dbReference type="InterPro" id="IPR036397">
    <property type="entry name" value="RNaseH_sf"/>
</dbReference>
<evidence type="ECO:0000259" key="2">
    <source>
        <dbReference type="Pfam" id="PF13456"/>
    </source>
</evidence>
<dbReference type="SUPFAM" id="SSF53098">
    <property type="entry name" value="Ribonuclease H-like"/>
    <property type="match status" value="1"/>
</dbReference>
<dbReference type="GO" id="GO:0004523">
    <property type="term" value="F:RNA-DNA hybrid ribonuclease activity"/>
    <property type="evidence" value="ECO:0007669"/>
    <property type="project" value="InterPro"/>
</dbReference>
<dbReference type="GO" id="GO:0003676">
    <property type="term" value="F:nucleic acid binding"/>
    <property type="evidence" value="ECO:0007669"/>
    <property type="project" value="InterPro"/>
</dbReference>
<dbReference type="PANTHER" id="PTHR14523:SF1">
    <property type="entry name" value="HOMOLOGOUS RECOMBINATION OB-FOLD PROTEIN"/>
    <property type="match status" value="1"/>
</dbReference>
<evidence type="ECO:0000313" key="4">
    <source>
        <dbReference type="EMBL" id="KAF6172343.1"/>
    </source>
</evidence>
<comment type="caution">
    <text evidence="4">The sequence shown here is derived from an EMBL/GenBank/DDBJ whole genome shotgun (WGS) entry which is preliminary data.</text>
</comment>
<dbReference type="InterPro" id="IPR012337">
    <property type="entry name" value="RNaseH-like_sf"/>
</dbReference>
<dbReference type="OrthoDB" id="550780at2759"/>
<gene>
    <name evidence="4" type="ORF">GIB67_024965</name>
</gene>
<feature type="region of interest" description="Disordered" evidence="1">
    <location>
        <begin position="1"/>
        <end position="31"/>
    </location>
</feature>
<accession>A0A7J7NZ46</accession>
<dbReference type="Pfam" id="PF15072">
    <property type="entry name" value="HROB"/>
    <property type="match status" value="1"/>
</dbReference>
<evidence type="ECO:0000259" key="3">
    <source>
        <dbReference type="Pfam" id="PF15072"/>
    </source>
</evidence>
<sequence length="672" mass="73707">MESSSSPCELSLEDLDNNETDLLPPSSQTQTQTLLLPSNTNKRHCTSFNNNTPTLRRCSETLISQPHPQQVERPACPRLIPGPAGTIQAAMHRQLVVSDRGNRSGGASQEYLRRGREDGDDGDFKANAWVCAMGFVGGEGGRFPLSSIKAQILTTQRVPQVVAFVVSCTPNGLGDLVTTLKDPTGTIGANIHRKVLLESEFGKDISVGSVLILHQVAVFAVSRSANYLNITLSNVVKLRYSGVDCGLWSLYVTVSSKTKKKLVSPLKIHRKPNSKKKDVLEMGDPNERLTLLETTVSTLTSTVGELVEQLRLTNLALGSVSANQRSRSKKKGVMEVDGDEDVPVFDDSSDVDFIKERSGSSLNGGMRGYGAILRDHGGKPLVAAAGNRRAVSVPFHELQGFHICLTLALKYGYKNVSTDATTTIWYIKSKSEPPWGARWLVKENIEMIDQMVSFNIMHIFRETNRAADHLAGMYPGVPCFEVPIEEFSEGLKKFIDEDAMGKEYEWIKMFMVISKDAGPPSKTLGHPTFTAEIFKNLNKSDMQLEQGCSSSDCGSSSSRYRQHNDAELGEPLVLMRKEATTTTMETTSRGGDNVQKEQSSVVDDFSDNQQTMEGGCPNLISTSRDYQEHTGPVTFAGKSGGVQSLISTTSIPQWTDEQLEELFDDDDTLLFG</sequence>
<dbReference type="InterPro" id="IPR028045">
    <property type="entry name" value="HROB"/>
</dbReference>
<evidence type="ECO:0008006" key="6">
    <source>
        <dbReference type="Google" id="ProtNLM"/>
    </source>
</evidence>
<proteinExistence type="predicted"/>
<evidence type="ECO:0000256" key="1">
    <source>
        <dbReference type="SAM" id="MobiDB-lite"/>
    </source>
</evidence>
<dbReference type="GO" id="GO:0000725">
    <property type="term" value="P:recombinational repair"/>
    <property type="evidence" value="ECO:0007669"/>
    <property type="project" value="InterPro"/>
</dbReference>
<protein>
    <recommendedName>
        <fullName evidence="6">RNase H type-1 domain-containing protein</fullName>
    </recommendedName>
</protein>
<feature type="compositionally biased region" description="Low complexity" evidence="1">
    <location>
        <begin position="1"/>
        <end position="10"/>
    </location>
</feature>
<keyword evidence="5" id="KW-1185">Reference proteome</keyword>
<dbReference type="PANTHER" id="PTHR14523">
    <property type="entry name" value="UNCHARACTERIZED PROTEIN C17ORF53 HOMOLOG"/>
    <property type="match status" value="1"/>
</dbReference>
<dbReference type="AlphaFoldDB" id="A0A7J7NZ46"/>
<organism evidence="4 5">
    <name type="scientific">Kingdonia uniflora</name>
    <dbReference type="NCBI Taxonomy" id="39325"/>
    <lineage>
        <taxon>Eukaryota</taxon>
        <taxon>Viridiplantae</taxon>
        <taxon>Streptophyta</taxon>
        <taxon>Embryophyta</taxon>
        <taxon>Tracheophyta</taxon>
        <taxon>Spermatophyta</taxon>
        <taxon>Magnoliopsida</taxon>
        <taxon>Ranunculales</taxon>
        <taxon>Circaeasteraceae</taxon>
        <taxon>Kingdonia</taxon>
    </lineage>
</organism>
<reference evidence="4 5" key="1">
    <citation type="journal article" date="2020" name="IScience">
        <title>Genome Sequencing of the Endangered Kingdonia uniflora (Circaeasteraceae, Ranunculales) Reveals Potential Mechanisms of Evolutionary Specialization.</title>
        <authorList>
            <person name="Sun Y."/>
            <person name="Deng T."/>
            <person name="Zhang A."/>
            <person name="Moore M.J."/>
            <person name="Landis J.B."/>
            <person name="Lin N."/>
            <person name="Zhang H."/>
            <person name="Zhang X."/>
            <person name="Huang J."/>
            <person name="Zhang X."/>
            <person name="Sun H."/>
            <person name="Wang H."/>
        </authorList>
    </citation>
    <scope>NUCLEOTIDE SEQUENCE [LARGE SCALE GENOMIC DNA]</scope>
    <source>
        <strain evidence="4">TB1705</strain>
        <tissue evidence="4">Leaf</tissue>
    </source>
</reference>
<feature type="domain" description="RNase H type-1" evidence="2">
    <location>
        <begin position="368"/>
        <end position="473"/>
    </location>
</feature>
<dbReference type="Gene3D" id="3.30.420.10">
    <property type="entry name" value="Ribonuclease H-like superfamily/Ribonuclease H"/>
    <property type="match status" value="1"/>
</dbReference>
<dbReference type="InterPro" id="IPR058570">
    <property type="entry name" value="HROB_OB"/>
</dbReference>
<name>A0A7J7NZ46_9MAGN</name>
<dbReference type="CDD" id="cd06222">
    <property type="entry name" value="RNase_H_like"/>
    <property type="match status" value="1"/>
</dbReference>